<evidence type="ECO:0000313" key="10">
    <source>
        <dbReference type="EMBL" id="HIW09170.1"/>
    </source>
</evidence>
<dbReference type="GO" id="GO:0003941">
    <property type="term" value="F:L-serine ammonia-lyase activity"/>
    <property type="evidence" value="ECO:0007669"/>
    <property type="project" value="TreeGrafter"/>
</dbReference>
<evidence type="ECO:0000256" key="2">
    <source>
        <dbReference type="ARBA" id="ARBA00001933"/>
    </source>
</evidence>
<dbReference type="EC" id="4.3.1.19" evidence="4"/>
<evidence type="ECO:0000256" key="3">
    <source>
        <dbReference type="ARBA" id="ARBA00010869"/>
    </source>
</evidence>
<dbReference type="GO" id="GO:0009097">
    <property type="term" value="P:isoleucine biosynthetic process"/>
    <property type="evidence" value="ECO:0007669"/>
    <property type="project" value="TreeGrafter"/>
</dbReference>
<dbReference type="CDD" id="cd01562">
    <property type="entry name" value="Thr-dehyd"/>
    <property type="match status" value="1"/>
</dbReference>
<comment type="caution">
    <text evidence="10">The sequence shown here is derived from an EMBL/GenBank/DDBJ whole genome shotgun (WGS) entry which is preliminary data.</text>
</comment>
<dbReference type="InterPro" id="IPR001926">
    <property type="entry name" value="TrpB-like_PALP"/>
</dbReference>
<gene>
    <name evidence="10" type="ORF">H9890_07210</name>
</gene>
<dbReference type="GO" id="GO:0006565">
    <property type="term" value="P:L-serine catabolic process"/>
    <property type="evidence" value="ECO:0007669"/>
    <property type="project" value="TreeGrafter"/>
</dbReference>
<name>A0A9D1TWX7_9FIRM</name>
<dbReference type="Pfam" id="PF00291">
    <property type="entry name" value="PALP"/>
    <property type="match status" value="1"/>
</dbReference>
<organism evidence="10 11">
    <name type="scientific">Candidatus Faecalibacterium intestinigallinarum</name>
    <dbReference type="NCBI Taxonomy" id="2838581"/>
    <lineage>
        <taxon>Bacteria</taxon>
        <taxon>Bacillati</taxon>
        <taxon>Bacillota</taxon>
        <taxon>Clostridia</taxon>
        <taxon>Eubacteriales</taxon>
        <taxon>Oscillospiraceae</taxon>
        <taxon>Faecalibacterium</taxon>
    </lineage>
</organism>
<protein>
    <recommendedName>
        <fullName evidence="4">threonine ammonia-lyase</fullName>
        <ecNumber evidence="4">4.3.1.19</ecNumber>
    </recommendedName>
    <alternativeName>
        <fullName evidence="8">Threonine deaminase</fullName>
    </alternativeName>
</protein>
<dbReference type="InterPro" id="IPR036052">
    <property type="entry name" value="TrpB-like_PALP_sf"/>
</dbReference>
<proteinExistence type="inferred from homology"/>
<dbReference type="EMBL" id="DXHQ01000082">
    <property type="protein sequence ID" value="HIW09170.1"/>
    <property type="molecule type" value="Genomic_DNA"/>
</dbReference>
<dbReference type="NCBIfam" id="TIGR01127">
    <property type="entry name" value="ilvA_1Cterm"/>
    <property type="match status" value="1"/>
</dbReference>
<reference evidence="10" key="1">
    <citation type="journal article" date="2021" name="PeerJ">
        <title>Extensive microbial diversity within the chicken gut microbiome revealed by metagenomics and culture.</title>
        <authorList>
            <person name="Gilroy R."/>
            <person name="Ravi A."/>
            <person name="Getino M."/>
            <person name="Pursley I."/>
            <person name="Horton D.L."/>
            <person name="Alikhan N.F."/>
            <person name="Baker D."/>
            <person name="Gharbi K."/>
            <person name="Hall N."/>
            <person name="Watson M."/>
            <person name="Adriaenssens E.M."/>
            <person name="Foster-Nyarko E."/>
            <person name="Jarju S."/>
            <person name="Secka A."/>
            <person name="Antonio M."/>
            <person name="Oren A."/>
            <person name="Chaudhuri R.R."/>
            <person name="La Ragione R."/>
            <person name="Hildebrand F."/>
            <person name="Pallen M.J."/>
        </authorList>
    </citation>
    <scope>NUCLEOTIDE SEQUENCE</scope>
    <source>
        <strain evidence="10">ChiHcolR34-3080</strain>
    </source>
</reference>
<evidence type="ECO:0000256" key="8">
    <source>
        <dbReference type="ARBA" id="ARBA00031427"/>
    </source>
</evidence>
<dbReference type="InterPro" id="IPR045865">
    <property type="entry name" value="ACT-like_dom_sf"/>
</dbReference>
<reference evidence="10" key="2">
    <citation type="submission" date="2021-04" db="EMBL/GenBank/DDBJ databases">
        <authorList>
            <person name="Gilroy R."/>
        </authorList>
    </citation>
    <scope>NUCLEOTIDE SEQUENCE</scope>
    <source>
        <strain evidence="10">ChiHcolR34-3080</strain>
    </source>
</reference>
<dbReference type="GO" id="GO:0006567">
    <property type="term" value="P:L-threonine catabolic process"/>
    <property type="evidence" value="ECO:0007669"/>
    <property type="project" value="InterPro"/>
</dbReference>
<evidence type="ECO:0000256" key="6">
    <source>
        <dbReference type="ARBA" id="ARBA00023239"/>
    </source>
</evidence>
<dbReference type="InterPro" id="IPR050147">
    <property type="entry name" value="Ser/Thr_Dehydratase"/>
</dbReference>
<dbReference type="Proteomes" id="UP000823933">
    <property type="component" value="Unassembled WGS sequence"/>
</dbReference>
<keyword evidence="6 10" id="KW-0456">Lyase</keyword>
<dbReference type="AlphaFoldDB" id="A0A9D1TWX7"/>
<evidence type="ECO:0000259" key="9">
    <source>
        <dbReference type="Pfam" id="PF00291"/>
    </source>
</evidence>
<feature type="domain" description="Tryptophan synthase beta chain-like PALP" evidence="9">
    <location>
        <begin position="16"/>
        <end position="302"/>
    </location>
</feature>
<evidence type="ECO:0000256" key="7">
    <source>
        <dbReference type="ARBA" id="ARBA00025527"/>
    </source>
</evidence>
<dbReference type="CDD" id="cd04886">
    <property type="entry name" value="ACT_ThrD-II-like"/>
    <property type="match status" value="1"/>
</dbReference>
<dbReference type="Gene3D" id="3.40.50.1100">
    <property type="match status" value="2"/>
</dbReference>
<dbReference type="SUPFAM" id="SSF53686">
    <property type="entry name" value="Tryptophan synthase beta subunit-like PLP-dependent enzymes"/>
    <property type="match status" value="1"/>
</dbReference>
<keyword evidence="5" id="KW-0663">Pyridoxal phosphate</keyword>
<evidence type="ECO:0000256" key="1">
    <source>
        <dbReference type="ARBA" id="ARBA00001274"/>
    </source>
</evidence>
<comment type="similarity">
    <text evidence="3">Belongs to the serine/threonine dehydratase family.</text>
</comment>
<dbReference type="PANTHER" id="PTHR48078">
    <property type="entry name" value="THREONINE DEHYDRATASE, MITOCHONDRIAL-RELATED"/>
    <property type="match status" value="1"/>
</dbReference>
<comment type="function">
    <text evidence="7">Catalyzes the anaerobic formation of alpha-ketobutyrate and ammonia from threonine in a two-step reaction. The first step involved a dehydration of threonine and a production of enamine intermediates (aminocrotonate), which tautomerizes to its imine form (iminobutyrate). Both intermediates are unstable and short-lived. The second step is the nonenzymatic hydrolysis of the enamine/imine intermediates to form 2-ketobutyrate and free ammonia. In the low water environment of the cell, the second step is accelerated by RidA.</text>
</comment>
<dbReference type="PANTHER" id="PTHR48078:SF6">
    <property type="entry name" value="L-THREONINE DEHYDRATASE CATABOLIC TDCB"/>
    <property type="match status" value="1"/>
</dbReference>
<dbReference type="InterPro" id="IPR044561">
    <property type="entry name" value="ACT_ThrD-II-like"/>
</dbReference>
<dbReference type="SUPFAM" id="SSF55021">
    <property type="entry name" value="ACT-like"/>
    <property type="match status" value="1"/>
</dbReference>
<dbReference type="InterPro" id="IPR005789">
    <property type="entry name" value="Thr_deHydtase_catblc"/>
</dbReference>
<comment type="cofactor">
    <cofactor evidence="2">
        <name>pyridoxal 5'-phosphate</name>
        <dbReference type="ChEBI" id="CHEBI:597326"/>
    </cofactor>
</comment>
<dbReference type="FunFam" id="3.40.50.1100:FF:000005">
    <property type="entry name" value="Threonine dehydratase catabolic"/>
    <property type="match status" value="1"/>
</dbReference>
<evidence type="ECO:0000256" key="5">
    <source>
        <dbReference type="ARBA" id="ARBA00022898"/>
    </source>
</evidence>
<evidence type="ECO:0000313" key="11">
    <source>
        <dbReference type="Proteomes" id="UP000823933"/>
    </source>
</evidence>
<dbReference type="FunFam" id="3.40.50.1100:FF:000007">
    <property type="entry name" value="L-threonine dehydratase catabolic TdcB"/>
    <property type="match status" value="1"/>
</dbReference>
<dbReference type="GO" id="GO:0004794">
    <property type="term" value="F:threonine deaminase activity"/>
    <property type="evidence" value="ECO:0007669"/>
    <property type="project" value="UniProtKB-EC"/>
</dbReference>
<evidence type="ECO:0000256" key="4">
    <source>
        <dbReference type="ARBA" id="ARBA00012096"/>
    </source>
</evidence>
<sequence>MLTLDKIYHAAFVLRDTARRTDLIEAPHLSHGDSRLYLKTENLQVTGSFKVRGAYYKISQLSPEERAKGVIACSAGNHAQGVALAATRMGIRSIVCMPDGAPIMKVENTKNLGAEVCLVPGTYDDAHDYAVSLQAETGMTFIHPYDDELVIAGQGTIGLEILDQLPDLDAVIVPIGGGGLIAGIAFTIKSLRPDVKVYGVQAAGAPSMYLSMRDHCYQTLDTAATFADGIQVKTPGELTYELCEKYVDEVVTVSEDEIAAAILALMENQKLVAEGAGAVPVAAALFGKLPIQGKKAVCVVSGGNIDVNILSRVITRGLIMSGRKSNLTIALEDKPGQLTLVSRIVADCGGNVVSVQYDGSDPNMPISSCFLKLGMETRDAAQIEQIRTELAKAGFQLVAERT</sequence>
<accession>A0A9D1TWX7</accession>
<comment type="catalytic activity">
    <reaction evidence="1">
        <text>L-threonine = 2-oxobutanoate + NH4(+)</text>
        <dbReference type="Rhea" id="RHEA:22108"/>
        <dbReference type="ChEBI" id="CHEBI:16763"/>
        <dbReference type="ChEBI" id="CHEBI:28938"/>
        <dbReference type="ChEBI" id="CHEBI:57926"/>
        <dbReference type="EC" id="4.3.1.19"/>
    </reaction>
</comment>